<comment type="caution">
    <text evidence="1">The sequence shown here is derived from an EMBL/GenBank/DDBJ whole genome shotgun (WGS) entry which is preliminary data.</text>
</comment>
<name>A0AAD5QAD4_PYTIN</name>
<gene>
    <name evidence="1" type="ORF">P43SY_008941</name>
</gene>
<dbReference type="AlphaFoldDB" id="A0AAD5QAD4"/>
<dbReference type="Proteomes" id="UP001209570">
    <property type="component" value="Unassembled WGS sequence"/>
</dbReference>
<protein>
    <submittedName>
        <fullName evidence="1">Uncharacterized protein</fullName>
    </submittedName>
</protein>
<organism evidence="1 2">
    <name type="scientific">Pythium insidiosum</name>
    <name type="common">Pythiosis disease agent</name>
    <dbReference type="NCBI Taxonomy" id="114742"/>
    <lineage>
        <taxon>Eukaryota</taxon>
        <taxon>Sar</taxon>
        <taxon>Stramenopiles</taxon>
        <taxon>Oomycota</taxon>
        <taxon>Peronosporomycetes</taxon>
        <taxon>Pythiales</taxon>
        <taxon>Pythiaceae</taxon>
        <taxon>Pythium</taxon>
    </lineage>
</organism>
<dbReference type="EMBL" id="JAKCXM010000010">
    <property type="protein sequence ID" value="KAJ0408594.1"/>
    <property type="molecule type" value="Genomic_DNA"/>
</dbReference>
<evidence type="ECO:0000313" key="2">
    <source>
        <dbReference type="Proteomes" id="UP001209570"/>
    </source>
</evidence>
<keyword evidence="2" id="KW-1185">Reference proteome</keyword>
<proteinExistence type="predicted"/>
<accession>A0AAD5QAD4</accession>
<reference evidence="1" key="1">
    <citation type="submission" date="2021-12" db="EMBL/GenBank/DDBJ databases">
        <title>Prjna785345.</title>
        <authorList>
            <person name="Rujirawat T."/>
            <person name="Krajaejun T."/>
        </authorList>
    </citation>
    <scope>NUCLEOTIDE SEQUENCE</scope>
    <source>
        <strain evidence="1">Pi057C3</strain>
    </source>
</reference>
<evidence type="ECO:0000313" key="1">
    <source>
        <dbReference type="EMBL" id="KAJ0408594.1"/>
    </source>
</evidence>
<sequence>MAAIREANVASAKLAAARTKRQCLHLRKLYDHMEGEADRALRRRKQIRKATHLHIHEEIERLKQESYHRKVRQALAQQLRGSPLFDASDSALSLSNQDA</sequence>